<comment type="caution">
    <text evidence="2">The sequence shown here is derived from an EMBL/GenBank/DDBJ whole genome shotgun (WGS) entry which is preliminary data.</text>
</comment>
<accession>A0A1F4VBS1</accession>
<evidence type="ECO:0000256" key="1">
    <source>
        <dbReference type="SAM" id="SignalP"/>
    </source>
</evidence>
<feature type="chain" id="PRO_5009514957" description="PsbP C-terminal domain-containing protein" evidence="1">
    <location>
        <begin position="34"/>
        <end position="215"/>
    </location>
</feature>
<evidence type="ECO:0008006" key="4">
    <source>
        <dbReference type="Google" id="ProtNLM"/>
    </source>
</evidence>
<evidence type="ECO:0000313" key="2">
    <source>
        <dbReference type="EMBL" id="OGC54692.1"/>
    </source>
</evidence>
<sequence>MVYEVRRFSFSAISWKKISFGLLFVLATSVATAAGYTAVALWQRYLVPLEKTEDKYVGWQVYFNEQYALGLRYPEDWEVKEVAKEFVVFTFRGAEITTEQSEDSTKAPRDYITLEVKAAGDRPSTECENNQLSCSFYTNDIYGEKTANPESEIIFFTKGGNDFSFIFHKYGEAGFASSAEGGASKYGDADFSKIFEDMNQSLRFVTDETNTGSGS</sequence>
<name>A0A1F4VBS1_UNCKA</name>
<dbReference type="Proteomes" id="UP000179005">
    <property type="component" value="Unassembled WGS sequence"/>
</dbReference>
<proteinExistence type="predicted"/>
<organism evidence="2 3">
    <name type="scientific">candidate division WWE3 bacterium RIFCSPHIGHO2_01_FULL_48_15</name>
    <dbReference type="NCBI Taxonomy" id="1802619"/>
    <lineage>
        <taxon>Bacteria</taxon>
        <taxon>Katanobacteria</taxon>
    </lineage>
</organism>
<protein>
    <recommendedName>
        <fullName evidence="4">PsbP C-terminal domain-containing protein</fullName>
    </recommendedName>
</protein>
<dbReference type="EMBL" id="MEVC01000019">
    <property type="protein sequence ID" value="OGC54692.1"/>
    <property type="molecule type" value="Genomic_DNA"/>
</dbReference>
<gene>
    <name evidence="2" type="ORF">A2797_02300</name>
</gene>
<dbReference type="AlphaFoldDB" id="A0A1F4VBS1"/>
<reference evidence="2 3" key="1">
    <citation type="journal article" date="2016" name="Nat. Commun.">
        <title>Thousands of microbial genomes shed light on interconnected biogeochemical processes in an aquifer system.</title>
        <authorList>
            <person name="Anantharaman K."/>
            <person name="Brown C.T."/>
            <person name="Hug L.A."/>
            <person name="Sharon I."/>
            <person name="Castelle C.J."/>
            <person name="Probst A.J."/>
            <person name="Thomas B.C."/>
            <person name="Singh A."/>
            <person name="Wilkins M.J."/>
            <person name="Karaoz U."/>
            <person name="Brodie E.L."/>
            <person name="Williams K.H."/>
            <person name="Hubbard S.S."/>
            <person name="Banfield J.F."/>
        </authorList>
    </citation>
    <scope>NUCLEOTIDE SEQUENCE [LARGE SCALE GENOMIC DNA]</scope>
</reference>
<dbReference type="STRING" id="1802619.A2797_02300"/>
<evidence type="ECO:0000313" key="3">
    <source>
        <dbReference type="Proteomes" id="UP000179005"/>
    </source>
</evidence>
<feature type="signal peptide" evidence="1">
    <location>
        <begin position="1"/>
        <end position="33"/>
    </location>
</feature>
<keyword evidence="1" id="KW-0732">Signal</keyword>